<accession>A0ABN2S289</accession>
<reference evidence="1 2" key="1">
    <citation type="journal article" date="2019" name="Int. J. Syst. Evol. Microbiol.">
        <title>The Global Catalogue of Microorganisms (GCM) 10K type strain sequencing project: providing services to taxonomists for standard genome sequencing and annotation.</title>
        <authorList>
            <consortium name="The Broad Institute Genomics Platform"/>
            <consortium name="The Broad Institute Genome Sequencing Center for Infectious Disease"/>
            <person name="Wu L."/>
            <person name="Ma J."/>
        </authorList>
    </citation>
    <scope>NUCLEOTIDE SEQUENCE [LARGE SCALE GENOMIC DNA]</scope>
    <source>
        <strain evidence="1 2">JCM 14545</strain>
    </source>
</reference>
<dbReference type="RefSeq" id="WP_344427355.1">
    <property type="nucleotide sequence ID" value="NZ_BAAANN010000031.1"/>
</dbReference>
<dbReference type="EMBL" id="BAAANN010000031">
    <property type="protein sequence ID" value="GAA1978824.1"/>
    <property type="molecule type" value="Genomic_DNA"/>
</dbReference>
<protein>
    <submittedName>
        <fullName evidence="1">Uncharacterized protein</fullName>
    </submittedName>
</protein>
<comment type="caution">
    <text evidence="1">The sequence shown here is derived from an EMBL/GenBank/DDBJ whole genome shotgun (WGS) entry which is preliminary data.</text>
</comment>
<name>A0ABN2S289_9PSEU</name>
<evidence type="ECO:0000313" key="1">
    <source>
        <dbReference type="EMBL" id="GAA1978824.1"/>
    </source>
</evidence>
<evidence type="ECO:0000313" key="2">
    <source>
        <dbReference type="Proteomes" id="UP001501116"/>
    </source>
</evidence>
<sequence>MDGYPHELEYRREHTKGIRELAYVERIDDMGFTLEHHAERRERWAVRYATACAEDFLARQRAKPGRFVVSVYRLRPEEPRHHLVTIRLNWPSPKTPKASAPT</sequence>
<gene>
    <name evidence="1" type="ORF">GCM10009754_63700</name>
</gene>
<keyword evidence="2" id="KW-1185">Reference proteome</keyword>
<dbReference type="Proteomes" id="UP001501116">
    <property type="component" value="Unassembled WGS sequence"/>
</dbReference>
<organism evidence="1 2">
    <name type="scientific">Amycolatopsis minnesotensis</name>
    <dbReference type="NCBI Taxonomy" id="337894"/>
    <lineage>
        <taxon>Bacteria</taxon>
        <taxon>Bacillati</taxon>
        <taxon>Actinomycetota</taxon>
        <taxon>Actinomycetes</taxon>
        <taxon>Pseudonocardiales</taxon>
        <taxon>Pseudonocardiaceae</taxon>
        <taxon>Amycolatopsis</taxon>
    </lineage>
</organism>
<proteinExistence type="predicted"/>